<dbReference type="GO" id="GO:0030153">
    <property type="term" value="P:bacteriocin immunity"/>
    <property type="evidence" value="ECO:0007669"/>
    <property type="project" value="UniProtKB-KW"/>
</dbReference>
<keyword evidence="2" id="KW-0079">Bacteriocin immunity</keyword>
<accession>A0A345RMY7</accession>
<dbReference type="Gene3D" id="1.10.1200.20">
    <property type="entry name" value="Colicin E immunity protein"/>
    <property type="match status" value="1"/>
</dbReference>
<dbReference type="AlphaFoldDB" id="A0A345RMY7"/>
<evidence type="ECO:0000313" key="4">
    <source>
        <dbReference type="Proteomes" id="UP000253720"/>
    </source>
</evidence>
<dbReference type="GO" id="GO:0015643">
    <property type="term" value="F:toxic substance binding"/>
    <property type="evidence" value="ECO:0007669"/>
    <property type="project" value="InterPro"/>
</dbReference>
<dbReference type="PRINTS" id="PR01299">
    <property type="entry name" value="PYOCIN"/>
</dbReference>
<evidence type="ECO:0000313" key="3">
    <source>
        <dbReference type="EMBL" id="AXI60653.1"/>
    </source>
</evidence>
<dbReference type="EMBL" id="CP029608">
    <property type="protein sequence ID" value="AXI60653.1"/>
    <property type="molecule type" value="Genomic_DNA"/>
</dbReference>
<dbReference type="SUPFAM" id="SSF47345">
    <property type="entry name" value="Colicin E immunity proteins"/>
    <property type="match status" value="1"/>
</dbReference>
<dbReference type="KEGG" id="pke:DLD99_09280"/>
<dbReference type="InterPro" id="IPR000290">
    <property type="entry name" value="Colicin_pyocin"/>
</dbReference>
<gene>
    <name evidence="3" type="ORF">DLD99_09280</name>
</gene>
<proteinExistence type="inferred from homology"/>
<organism evidence="3 4">
    <name type="scientific">Pseudomonas kribbensis</name>
    <dbReference type="NCBI Taxonomy" id="1628086"/>
    <lineage>
        <taxon>Bacteria</taxon>
        <taxon>Pseudomonadati</taxon>
        <taxon>Pseudomonadota</taxon>
        <taxon>Gammaproteobacteria</taxon>
        <taxon>Pseudomonadales</taxon>
        <taxon>Pseudomonadaceae</taxon>
        <taxon>Pseudomonas</taxon>
    </lineage>
</organism>
<evidence type="ECO:0000256" key="2">
    <source>
        <dbReference type="ARBA" id="ARBA00023025"/>
    </source>
</evidence>
<keyword evidence="4" id="KW-1185">Reference proteome</keyword>
<name>A0A345RMY7_9PSED</name>
<dbReference type="CDD" id="cd16363">
    <property type="entry name" value="Col_Im_like"/>
    <property type="match status" value="1"/>
</dbReference>
<comment type="similarity">
    <text evidence="1">Belongs to the colicins ColE2/ColE8/ColE9 and pyocins S1/S2 family.</text>
</comment>
<dbReference type="Pfam" id="PF01320">
    <property type="entry name" value="Colicin_Pyocin"/>
    <property type="match status" value="1"/>
</dbReference>
<dbReference type="InterPro" id="IPR035900">
    <property type="entry name" value="Colicin_E_sf"/>
</dbReference>
<protein>
    <submittedName>
        <fullName evidence="3">Bacteriocin immunity protein</fullName>
    </submittedName>
</protein>
<reference evidence="3 4" key="1">
    <citation type="submission" date="2018-05" db="EMBL/GenBank/DDBJ databases">
        <title>Complete genome sequence of Pseudomonas kribbensis 46-2(T).</title>
        <authorList>
            <person name="Jeong H."/>
            <person name="Lee S.-G."/>
            <person name="Rha E."/>
            <person name="Kim H."/>
        </authorList>
    </citation>
    <scope>NUCLEOTIDE SEQUENCE [LARGE SCALE GENOMIC DNA]</scope>
    <source>
        <strain evidence="3 4">46-2</strain>
    </source>
</reference>
<evidence type="ECO:0000256" key="1">
    <source>
        <dbReference type="ARBA" id="ARBA00009346"/>
    </source>
</evidence>
<sequence length="95" mass="11153">MWKFILLVKEKEMHRKLEDYEESEFLELLKRLCYVTSCSEKEYMVLVEEFDSAVDHPRGNGIIYYPLDGEDDSPEGILQTLKSWRAENGMPGFKG</sequence>
<dbReference type="Proteomes" id="UP000253720">
    <property type="component" value="Chromosome"/>
</dbReference>